<dbReference type="GO" id="GO:0019213">
    <property type="term" value="F:deacetylase activity"/>
    <property type="evidence" value="ECO:0007669"/>
    <property type="project" value="TreeGrafter"/>
</dbReference>
<dbReference type="GO" id="GO:0005975">
    <property type="term" value="P:carbohydrate metabolic process"/>
    <property type="evidence" value="ECO:0007669"/>
    <property type="project" value="InterPro"/>
</dbReference>
<dbReference type="FunFam" id="3.20.20.370:FF:000018">
    <property type="entry name" value="ChbG/HpnK family deacetylase"/>
    <property type="match status" value="1"/>
</dbReference>
<reference evidence="6 7" key="1">
    <citation type="submission" date="2014-11" db="EMBL/GenBank/DDBJ databases">
        <title>Symbiosis island explosion on the genome of extra-slow-growing strains of soybean bradyrhizobia with massive insertion sequences.</title>
        <authorList>
            <person name="Iida T."/>
            <person name="Minamisawa K."/>
        </authorList>
    </citation>
    <scope>NUCLEOTIDE SEQUENCE [LARGE SCALE GENOMIC DNA]</scope>
    <source>
        <strain evidence="6 7">NK6</strain>
    </source>
</reference>
<evidence type="ECO:0000256" key="4">
    <source>
        <dbReference type="ARBA" id="ARBA00022842"/>
    </source>
</evidence>
<keyword evidence="4" id="KW-0460">Magnesium</keyword>
<dbReference type="SUPFAM" id="SSF88713">
    <property type="entry name" value="Glycoside hydrolase/deacetylase"/>
    <property type="match status" value="1"/>
</dbReference>
<organism evidence="6 7">
    <name type="scientific">Bradyrhizobium diazoefficiens</name>
    <dbReference type="NCBI Taxonomy" id="1355477"/>
    <lineage>
        <taxon>Bacteria</taxon>
        <taxon>Pseudomonadati</taxon>
        <taxon>Pseudomonadota</taxon>
        <taxon>Alphaproteobacteria</taxon>
        <taxon>Hyphomicrobiales</taxon>
        <taxon>Nitrobacteraceae</taxon>
        <taxon>Bradyrhizobium</taxon>
    </lineage>
</organism>
<dbReference type="Proteomes" id="UP000063308">
    <property type="component" value="Chromosome"/>
</dbReference>
<keyword evidence="5" id="KW-0119">Carbohydrate metabolism</keyword>
<evidence type="ECO:0008006" key="8">
    <source>
        <dbReference type="Google" id="ProtNLM"/>
    </source>
</evidence>
<keyword evidence="3" id="KW-0378">Hydrolase</keyword>
<dbReference type="InterPro" id="IPR006879">
    <property type="entry name" value="YdjC-like"/>
</dbReference>
<dbReference type="Pfam" id="PF04794">
    <property type="entry name" value="YdjC"/>
    <property type="match status" value="1"/>
</dbReference>
<evidence type="ECO:0000313" key="7">
    <source>
        <dbReference type="Proteomes" id="UP000063308"/>
    </source>
</evidence>
<gene>
    <name evidence="6" type="ORF">NK6_5487</name>
</gene>
<evidence type="ECO:0000313" key="6">
    <source>
        <dbReference type="EMBL" id="BAR58645.1"/>
    </source>
</evidence>
<name>A0A0E3VV70_9BRAD</name>
<comment type="cofactor">
    <cofactor evidence="1">
        <name>Mg(2+)</name>
        <dbReference type="ChEBI" id="CHEBI:18420"/>
    </cofactor>
</comment>
<dbReference type="GO" id="GO:0016787">
    <property type="term" value="F:hydrolase activity"/>
    <property type="evidence" value="ECO:0007669"/>
    <property type="project" value="UniProtKB-KW"/>
</dbReference>
<dbReference type="Gene3D" id="3.20.20.370">
    <property type="entry name" value="Glycoside hydrolase/deacetylase"/>
    <property type="match status" value="1"/>
</dbReference>
<dbReference type="PANTHER" id="PTHR31609:SF1">
    <property type="entry name" value="CARBOHYDRATE DEACETYLASE"/>
    <property type="match status" value="1"/>
</dbReference>
<dbReference type="AlphaFoldDB" id="A0A0E3VV70"/>
<protein>
    <recommendedName>
        <fullName evidence="8">ChbG/HpnK family deacetylase</fullName>
    </recommendedName>
</protein>
<accession>A0A0E3VV70</accession>
<dbReference type="InterPro" id="IPR011330">
    <property type="entry name" value="Glyco_hydro/deAcase_b/a-brl"/>
</dbReference>
<evidence type="ECO:0000256" key="1">
    <source>
        <dbReference type="ARBA" id="ARBA00001946"/>
    </source>
</evidence>
<evidence type="ECO:0000256" key="2">
    <source>
        <dbReference type="ARBA" id="ARBA00022723"/>
    </source>
</evidence>
<proteinExistence type="predicted"/>
<dbReference type="PANTHER" id="PTHR31609">
    <property type="entry name" value="YDJC DEACETYLASE FAMILY MEMBER"/>
    <property type="match status" value="1"/>
</dbReference>
<dbReference type="GO" id="GO:0046872">
    <property type="term" value="F:metal ion binding"/>
    <property type="evidence" value="ECO:0007669"/>
    <property type="project" value="UniProtKB-KW"/>
</dbReference>
<dbReference type="CDD" id="cd10807">
    <property type="entry name" value="YdjC_like_3"/>
    <property type="match status" value="1"/>
</dbReference>
<dbReference type="EMBL" id="AP014685">
    <property type="protein sequence ID" value="BAR58645.1"/>
    <property type="molecule type" value="Genomic_DNA"/>
</dbReference>
<evidence type="ECO:0000256" key="3">
    <source>
        <dbReference type="ARBA" id="ARBA00022801"/>
    </source>
</evidence>
<evidence type="ECO:0000256" key="5">
    <source>
        <dbReference type="ARBA" id="ARBA00023277"/>
    </source>
</evidence>
<keyword evidence="2" id="KW-0479">Metal-binding</keyword>
<sequence>MSAAAAPRRIWLCADDYGISPGVNRAIRDLIERGRLNATSVMMVGPAIARGEIEALEAAAKTSPRCAIGLHVTLSAPFRPLTMHFRPLDGDMFMPFPKLLRAGVLRRLDREFFRNEVKAQLVAFAEAFGRAPDFVDGHQHVQLYPQVRDGFIDAVSETAPNAWVRQGGRDLPLKQRLASPKAMVLDILSAQFRRRAGRAGLGFNPGFAGAYDFTRAADFGALMRQFLEGLPDGGLVMCHPGFVDDVLAALDPMTDVREREHAYLGAMNSYGCWSRPTRHWGEWRRKPADEAACRIPKFNMAGTVGATMEPYISCALGLREGD</sequence>